<feature type="non-terminal residue" evidence="1">
    <location>
        <position position="1"/>
    </location>
</feature>
<sequence length="196" mass="22373">REKMGVMRGLELLDAETAKAFKGGEAAKKWWKDWGVDVFLTGKKFRVWSEKTGVIPAGYWVKQTEHYLGQMIAAEPVLGKIFKTSMENLDNIVMDRAIRQAIKGELITYLRRGDAAGIRAMMDGNIDDVLLKEIFVERILQRYELSTVSPALVRDAMKRGSLFDEMSDLYRAALDAEQFHIISSPEYVKSMYDQLL</sequence>
<gene>
    <name evidence="1" type="ORF">S01H1_82304</name>
</gene>
<name>X0YK47_9ZZZZ</name>
<dbReference type="AlphaFoldDB" id="X0YK47"/>
<feature type="non-terminal residue" evidence="1">
    <location>
        <position position="196"/>
    </location>
</feature>
<proteinExistence type="predicted"/>
<evidence type="ECO:0000313" key="1">
    <source>
        <dbReference type="EMBL" id="GAG48923.1"/>
    </source>
</evidence>
<accession>X0YK47</accession>
<comment type="caution">
    <text evidence="1">The sequence shown here is derived from an EMBL/GenBank/DDBJ whole genome shotgun (WGS) entry which is preliminary data.</text>
</comment>
<organism evidence="1">
    <name type="scientific">marine sediment metagenome</name>
    <dbReference type="NCBI Taxonomy" id="412755"/>
    <lineage>
        <taxon>unclassified sequences</taxon>
        <taxon>metagenomes</taxon>
        <taxon>ecological metagenomes</taxon>
    </lineage>
</organism>
<protein>
    <submittedName>
        <fullName evidence="1">Uncharacterized protein</fullName>
    </submittedName>
</protein>
<dbReference type="EMBL" id="BARS01055782">
    <property type="protein sequence ID" value="GAG48923.1"/>
    <property type="molecule type" value="Genomic_DNA"/>
</dbReference>
<reference evidence="1" key="1">
    <citation type="journal article" date="2014" name="Front. Microbiol.">
        <title>High frequency of phylogenetically diverse reductive dehalogenase-homologous genes in deep subseafloor sedimentary metagenomes.</title>
        <authorList>
            <person name="Kawai M."/>
            <person name="Futagami T."/>
            <person name="Toyoda A."/>
            <person name="Takaki Y."/>
            <person name="Nishi S."/>
            <person name="Hori S."/>
            <person name="Arai W."/>
            <person name="Tsubouchi T."/>
            <person name="Morono Y."/>
            <person name="Uchiyama I."/>
            <person name="Ito T."/>
            <person name="Fujiyama A."/>
            <person name="Inagaki F."/>
            <person name="Takami H."/>
        </authorList>
    </citation>
    <scope>NUCLEOTIDE SEQUENCE</scope>
    <source>
        <strain evidence="1">Expedition CK06-06</strain>
    </source>
</reference>